<protein>
    <recommendedName>
        <fullName evidence="7">Transporter</fullName>
    </recommendedName>
</protein>
<organism evidence="9 10">
    <name type="scientific">Priapulus caudatus</name>
    <name type="common">Priapulid worm</name>
    <dbReference type="NCBI Taxonomy" id="37621"/>
    <lineage>
        <taxon>Eukaryota</taxon>
        <taxon>Metazoa</taxon>
        <taxon>Ecdysozoa</taxon>
        <taxon>Scalidophora</taxon>
        <taxon>Priapulida</taxon>
        <taxon>Priapulimorpha</taxon>
        <taxon>Priapulimorphida</taxon>
        <taxon>Priapulidae</taxon>
        <taxon>Priapulus</taxon>
    </lineage>
</organism>
<feature type="transmembrane region" description="Helical" evidence="8">
    <location>
        <begin position="430"/>
        <end position="455"/>
    </location>
</feature>
<dbReference type="Pfam" id="PF00209">
    <property type="entry name" value="SNF"/>
    <property type="match status" value="1"/>
</dbReference>
<keyword evidence="3 7" id="KW-0812">Transmembrane</keyword>
<feature type="transmembrane region" description="Helical" evidence="8">
    <location>
        <begin position="586"/>
        <end position="611"/>
    </location>
</feature>
<evidence type="ECO:0000313" key="10">
    <source>
        <dbReference type="RefSeq" id="XP_014662881.1"/>
    </source>
</evidence>
<proteinExistence type="inferred from homology"/>
<dbReference type="PROSITE" id="PS00610">
    <property type="entry name" value="NA_NEUROTRAN_SYMP_1"/>
    <property type="match status" value="1"/>
</dbReference>
<dbReference type="SUPFAM" id="SSF161070">
    <property type="entry name" value="SNF-like"/>
    <property type="match status" value="1"/>
</dbReference>
<name>A0ABM1DSG0_PRICU</name>
<dbReference type="PRINTS" id="PR00176">
    <property type="entry name" value="NANEUSMPORT"/>
</dbReference>
<keyword evidence="5 8" id="KW-1133">Transmembrane helix</keyword>
<dbReference type="PANTHER" id="PTHR11616:SF236">
    <property type="entry name" value="TRANSPORTER"/>
    <property type="match status" value="1"/>
</dbReference>
<feature type="transmembrane region" description="Helical" evidence="8">
    <location>
        <begin position="84"/>
        <end position="103"/>
    </location>
</feature>
<keyword evidence="9" id="KW-1185">Reference proteome</keyword>
<comment type="subcellular location">
    <subcellularLocation>
        <location evidence="1">Membrane</location>
        <topology evidence="1">Multi-pass membrane protein</topology>
    </subcellularLocation>
</comment>
<dbReference type="Proteomes" id="UP000695022">
    <property type="component" value="Unplaced"/>
</dbReference>
<feature type="transmembrane region" description="Helical" evidence="8">
    <location>
        <begin position="123"/>
        <end position="154"/>
    </location>
</feature>
<dbReference type="PROSITE" id="PS50267">
    <property type="entry name" value="NA_NEUROTRAN_SYMP_3"/>
    <property type="match status" value="1"/>
</dbReference>
<feature type="transmembrane region" description="Helical" evidence="8">
    <location>
        <begin position="207"/>
        <end position="226"/>
    </location>
</feature>
<feature type="transmembrane region" description="Helical" evidence="8">
    <location>
        <begin position="467"/>
        <end position="493"/>
    </location>
</feature>
<feature type="transmembrane region" description="Helical" evidence="8">
    <location>
        <begin position="289"/>
        <end position="306"/>
    </location>
</feature>
<evidence type="ECO:0000256" key="2">
    <source>
        <dbReference type="ARBA" id="ARBA00022448"/>
    </source>
</evidence>
<evidence type="ECO:0000256" key="5">
    <source>
        <dbReference type="ARBA" id="ARBA00022989"/>
    </source>
</evidence>
<dbReference type="InterPro" id="IPR000175">
    <property type="entry name" value="Na/ntran_symport"/>
</dbReference>
<evidence type="ECO:0000256" key="3">
    <source>
        <dbReference type="ARBA" id="ARBA00022692"/>
    </source>
</evidence>
<feature type="transmembrane region" description="Helical" evidence="8">
    <location>
        <begin position="247"/>
        <end position="269"/>
    </location>
</feature>
<comment type="similarity">
    <text evidence="7">Belongs to the sodium:neurotransmitter symporter (SNF) (TC 2.A.22) family.</text>
</comment>
<dbReference type="PROSITE" id="PS00754">
    <property type="entry name" value="NA_NEUROTRAN_SYMP_2"/>
    <property type="match status" value="1"/>
</dbReference>
<evidence type="ECO:0000313" key="9">
    <source>
        <dbReference type="Proteomes" id="UP000695022"/>
    </source>
</evidence>
<keyword evidence="2 7" id="KW-0813">Transport</keyword>
<feature type="transmembrane region" description="Helical" evidence="8">
    <location>
        <begin position="543"/>
        <end position="566"/>
    </location>
</feature>
<accession>A0ABM1DSG0</accession>
<dbReference type="RefSeq" id="XP_014662881.1">
    <property type="nucleotide sequence ID" value="XM_014807395.1"/>
</dbReference>
<feature type="transmembrane region" description="Helical" evidence="8">
    <location>
        <begin position="54"/>
        <end position="72"/>
    </location>
</feature>
<evidence type="ECO:0000256" key="6">
    <source>
        <dbReference type="ARBA" id="ARBA00023136"/>
    </source>
</evidence>
<gene>
    <name evidence="10" type="primary">LOC106805665</name>
</gene>
<keyword evidence="4 7" id="KW-0769">Symport</keyword>
<sequence length="668" mass="74202">MNTTRETQLDLMRAENREGNDDCGSENDDLEVVTIQIPGPDSQRRAAWGNKMQFFCALVSYAIGLANIWRFPYLCQQNGGGAFIIPYIIMLGLEGIPLFYLELGIGQKLRKGSIGVWNEIHPFLGGVGISSSILGFILGVYYNVIITWCLYYLFSSFQKRLPWAECPVDSSNNNTVVHECHISSATSYYWYRDALNISPSIEEFGGIQWKMAGCLCLAWIIVFFCIMKGIKSSGRVMYFTATFPYMVLIIFCGRALTLPGAGIGLSYMFTPDIKKLQDPKVWLDAATQIFYSLGLGFGSLIAFASYNPPTSNCRRDAILVSIINCGTSLFASIVVFAILGFKALSMHTTCLQDAATKIATAIPEFNTTMVTNEQELSHFLHLYNESIHHLGIRNCTLHDELSQSAQGTGLAFIIFAQAIIELPAAPLWSVLFFMMLLSLGLGTMIGTLEGVLTAIHDMNLFIWMKKWMLAAVVCSTALLVGMIFVTCAGEYWVGLFDTFSASFGLSVVAFMEMIGVIYIYGWKRFSDDLEEMTGIRPGIFWQATWRFVSPVIILVVVVASIVSSALKPFSYSTYNKELAVVQSQPYPRWAMVIAACIALSTCLPIPVVALLRYFKIVKVEANIPASVKRLNTTPSTVAMMRQNTAGSDDMNEYCDEANTDYRTEPHNS</sequence>
<keyword evidence="6 8" id="KW-0472">Membrane</keyword>
<dbReference type="GeneID" id="106805665"/>
<dbReference type="InterPro" id="IPR037272">
    <property type="entry name" value="SNS_sf"/>
</dbReference>
<evidence type="ECO:0000256" key="4">
    <source>
        <dbReference type="ARBA" id="ARBA00022847"/>
    </source>
</evidence>
<dbReference type="PANTHER" id="PTHR11616">
    <property type="entry name" value="SODIUM/CHLORIDE DEPENDENT TRANSPORTER"/>
    <property type="match status" value="1"/>
</dbReference>
<feature type="transmembrane region" description="Helical" evidence="8">
    <location>
        <begin position="318"/>
        <end position="339"/>
    </location>
</feature>
<evidence type="ECO:0000256" key="7">
    <source>
        <dbReference type="RuleBase" id="RU003732"/>
    </source>
</evidence>
<evidence type="ECO:0000256" key="1">
    <source>
        <dbReference type="ARBA" id="ARBA00004141"/>
    </source>
</evidence>
<feature type="transmembrane region" description="Helical" evidence="8">
    <location>
        <begin position="499"/>
        <end position="522"/>
    </location>
</feature>
<reference evidence="10" key="1">
    <citation type="submission" date="2025-08" db="UniProtKB">
        <authorList>
            <consortium name="RefSeq"/>
        </authorList>
    </citation>
    <scope>IDENTIFICATION</scope>
</reference>
<evidence type="ECO:0000256" key="8">
    <source>
        <dbReference type="SAM" id="Phobius"/>
    </source>
</evidence>